<sequence length="45" mass="4733">MDAPCASAAKRAGCLFPTAPGLFSFLNFPSQTCVGLSNQMYICTT</sequence>
<protein>
    <submittedName>
        <fullName evidence="1">Uncharacterized protein</fullName>
    </submittedName>
</protein>
<gene>
    <name evidence="1" type="ORF">HMPREF0083_04391</name>
</gene>
<organism evidence="1 2">
    <name type="scientific">Aneurinibacillus aneurinilyticus ATCC 12856</name>
    <dbReference type="NCBI Taxonomy" id="649747"/>
    <lineage>
        <taxon>Bacteria</taxon>
        <taxon>Bacillati</taxon>
        <taxon>Bacillota</taxon>
        <taxon>Bacilli</taxon>
        <taxon>Bacillales</taxon>
        <taxon>Paenibacillaceae</taxon>
        <taxon>Aneurinibacillus group</taxon>
        <taxon>Aneurinibacillus</taxon>
    </lineage>
</organism>
<evidence type="ECO:0000313" key="1">
    <source>
        <dbReference type="EMBL" id="ERI07519.1"/>
    </source>
</evidence>
<proteinExistence type="predicted"/>
<dbReference type="EMBL" id="AWSJ01000268">
    <property type="protein sequence ID" value="ERI07519.1"/>
    <property type="molecule type" value="Genomic_DNA"/>
</dbReference>
<dbReference type="Proteomes" id="UP000016511">
    <property type="component" value="Unassembled WGS sequence"/>
</dbReference>
<comment type="caution">
    <text evidence="1">The sequence shown here is derived from an EMBL/GenBank/DDBJ whole genome shotgun (WGS) entry which is preliminary data.</text>
</comment>
<keyword evidence="2" id="KW-1185">Reference proteome</keyword>
<dbReference type="HOGENOM" id="CLU_197281_2_0_9"/>
<reference evidence="1 2" key="1">
    <citation type="submission" date="2013-08" db="EMBL/GenBank/DDBJ databases">
        <authorList>
            <person name="Weinstock G."/>
            <person name="Sodergren E."/>
            <person name="Wylie T."/>
            <person name="Fulton L."/>
            <person name="Fulton R."/>
            <person name="Fronick C."/>
            <person name="O'Laughlin M."/>
            <person name="Godfrey J."/>
            <person name="Miner T."/>
            <person name="Herter B."/>
            <person name="Appelbaum E."/>
            <person name="Cordes M."/>
            <person name="Lek S."/>
            <person name="Wollam A."/>
            <person name="Pepin K.H."/>
            <person name="Palsikar V.B."/>
            <person name="Mitreva M."/>
            <person name="Wilson R.K."/>
        </authorList>
    </citation>
    <scope>NUCLEOTIDE SEQUENCE [LARGE SCALE GENOMIC DNA]</scope>
    <source>
        <strain evidence="1 2">ATCC 12856</strain>
    </source>
</reference>
<evidence type="ECO:0000313" key="2">
    <source>
        <dbReference type="Proteomes" id="UP000016511"/>
    </source>
</evidence>
<accession>U1WG17</accession>
<dbReference type="AlphaFoldDB" id="U1WG17"/>
<name>U1WG17_ANEAE</name>
<dbReference type="STRING" id="649747.HMPREF0083_04391"/>